<dbReference type="EMBL" id="LUUB01000073">
    <property type="protein sequence ID" value="OAF06871.1"/>
    <property type="molecule type" value="Genomic_DNA"/>
</dbReference>
<proteinExistence type="predicted"/>
<gene>
    <name evidence="1" type="ORF">AYJ54_18755</name>
</gene>
<dbReference type="AlphaFoldDB" id="A0A176YLE0"/>
<evidence type="ECO:0000313" key="2">
    <source>
        <dbReference type="Proteomes" id="UP000076959"/>
    </source>
</evidence>
<accession>A0A176YLE0</accession>
<dbReference type="Proteomes" id="UP000076959">
    <property type="component" value="Unassembled WGS sequence"/>
</dbReference>
<sequence length="81" mass="9461">MRDRFAGPADELLAHMLDHFPLPWNELQRLSHVQIGELQLELIQQRSALRGLPELLVPQLLDRELELLDQQCPRLGLRFRG</sequence>
<name>A0A176YLE0_9BRAD</name>
<protein>
    <submittedName>
        <fullName evidence="1">Uncharacterized protein</fullName>
    </submittedName>
</protein>
<evidence type="ECO:0000313" key="1">
    <source>
        <dbReference type="EMBL" id="OAF06871.1"/>
    </source>
</evidence>
<reference evidence="1 2" key="1">
    <citation type="submission" date="2016-03" db="EMBL/GenBank/DDBJ databases">
        <title>Draft Genome Sequence of the Strain BR 10245 (Bradyrhizobium sp.) isolated from nodules of Centrolobium paraense.</title>
        <authorList>
            <person name="Simoes-Araujo J.L.Sr."/>
            <person name="Barauna A.C."/>
            <person name="Silva K."/>
            <person name="Zilli J.E."/>
        </authorList>
    </citation>
    <scope>NUCLEOTIDE SEQUENCE [LARGE SCALE GENOMIC DNA]</scope>
    <source>
        <strain evidence="1 2">BR 10245</strain>
    </source>
</reference>
<comment type="caution">
    <text evidence="1">The sequence shown here is derived from an EMBL/GenBank/DDBJ whole genome shotgun (WGS) entry which is preliminary data.</text>
</comment>
<keyword evidence="2" id="KW-1185">Reference proteome</keyword>
<organism evidence="1 2">
    <name type="scientific">Bradyrhizobium centrolobii</name>
    <dbReference type="NCBI Taxonomy" id="1505087"/>
    <lineage>
        <taxon>Bacteria</taxon>
        <taxon>Pseudomonadati</taxon>
        <taxon>Pseudomonadota</taxon>
        <taxon>Alphaproteobacteria</taxon>
        <taxon>Hyphomicrobiales</taxon>
        <taxon>Nitrobacteraceae</taxon>
        <taxon>Bradyrhizobium</taxon>
    </lineage>
</organism>